<dbReference type="Proteomes" id="UP000006735">
    <property type="component" value="Chromosome"/>
</dbReference>
<accession>Q5GX69</accession>
<protein>
    <submittedName>
        <fullName evidence="1">Fructose-2,6-bisphosphatase</fullName>
    </submittedName>
</protein>
<evidence type="ECO:0000313" key="1">
    <source>
        <dbReference type="EMBL" id="AAW76702.1"/>
    </source>
</evidence>
<dbReference type="STRING" id="291331.XOO3448"/>
<name>Q5GX69_XANOR</name>
<dbReference type="InterPro" id="IPR029033">
    <property type="entry name" value="His_PPase_superfam"/>
</dbReference>
<dbReference type="AlphaFoldDB" id="Q5GX69"/>
<dbReference type="HOGENOM" id="CLU_033323_7_0_6"/>
<keyword evidence="2" id="KW-1185">Reference proteome</keyword>
<dbReference type="KEGG" id="xoo:XOO3448"/>
<dbReference type="GO" id="GO:0016791">
    <property type="term" value="F:phosphatase activity"/>
    <property type="evidence" value="ECO:0007669"/>
    <property type="project" value="TreeGrafter"/>
</dbReference>
<sequence length="339" mass="36540">MRSRRTLDMGGGLQGACIIPRQGYVSVGGALGDAVCHARCSVAVCGACMTPVARLGRDHRRGRPTVHGGCATCADNVMQEMGVTENSAVAGVSAQWPARLWVVRHGQSAGNVARDIAESNGAALIDLEHRDADIPLSALGERQAEGLGAWMAGLPEHERPTLIVSSTYVRARQTAAAVARALGQPADSVSVDERLREKEFGVLDRYTTSGIRETFPALFEQRNLVGKFYFRPPGGESWCDVIFRLRGIVGDLQRNHVGARVLIVGHQVIVNCFRYLIERMDEATILAIDREGDVPNCGVTEYAAAVDGQSLELVRTKFVPPELADEPVTTESDRPAGAR</sequence>
<dbReference type="InterPro" id="IPR050275">
    <property type="entry name" value="PGM_Phosphatase"/>
</dbReference>
<dbReference type="CDD" id="cd07067">
    <property type="entry name" value="HP_PGM_like"/>
    <property type="match status" value="1"/>
</dbReference>
<dbReference type="PANTHER" id="PTHR48100">
    <property type="entry name" value="BROAD-SPECIFICITY PHOSPHATASE YOR283W-RELATED"/>
    <property type="match status" value="1"/>
</dbReference>
<dbReference type="GO" id="GO:0005737">
    <property type="term" value="C:cytoplasm"/>
    <property type="evidence" value="ECO:0007669"/>
    <property type="project" value="TreeGrafter"/>
</dbReference>
<dbReference type="SMART" id="SM00855">
    <property type="entry name" value="PGAM"/>
    <property type="match status" value="1"/>
</dbReference>
<dbReference type="PANTHER" id="PTHR48100:SF1">
    <property type="entry name" value="HISTIDINE PHOSPHATASE FAMILY PROTEIN-RELATED"/>
    <property type="match status" value="1"/>
</dbReference>
<dbReference type="SUPFAM" id="SSF53254">
    <property type="entry name" value="Phosphoglycerate mutase-like"/>
    <property type="match status" value="1"/>
</dbReference>
<reference evidence="1 2" key="1">
    <citation type="journal article" date="2005" name="Nucleic Acids Res.">
        <title>The genome sequence of Xanthomonas oryzae pathovar oryzae KACC10331, the bacterial blight pathogen of rice.</title>
        <authorList>
            <person name="Lee B.M."/>
            <person name="Park Y.J."/>
            <person name="Park D.S."/>
            <person name="Kang H.W."/>
            <person name="Kim J.G."/>
            <person name="Song E.S."/>
            <person name="Park I.C."/>
            <person name="Yoon U.H."/>
            <person name="Hahn J.H."/>
            <person name="Koo B.S."/>
            <person name="Lee G.B."/>
            <person name="Kim H."/>
            <person name="Park H.S."/>
            <person name="Yoon K.O."/>
            <person name="Kim J.H."/>
            <person name="Jung C.H."/>
            <person name="Koh N.H."/>
            <person name="Seo J.S."/>
            <person name="Go S.J."/>
        </authorList>
    </citation>
    <scope>NUCLEOTIDE SEQUENCE [LARGE SCALE GENOMIC DNA]</scope>
    <source>
        <strain evidence="2">KACC10331 / KXO85</strain>
    </source>
</reference>
<dbReference type="InterPro" id="IPR013078">
    <property type="entry name" value="His_Pase_superF_clade-1"/>
</dbReference>
<gene>
    <name evidence="1" type="primary">GpmB</name>
    <name evidence="1" type="ordered locus">XOO3448</name>
</gene>
<proteinExistence type="predicted"/>
<dbReference type="Gene3D" id="3.40.50.1240">
    <property type="entry name" value="Phosphoglycerate mutase-like"/>
    <property type="match status" value="1"/>
</dbReference>
<dbReference type="Pfam" id="PF00300">
    <property type="entry name" value="His_Phos_1"/>
    <property type="match status" value="1"/>
</dbReference>
<dbReference type="EMBL" id="AE013598">
    <property type="protein sequence ID" value="AAW76702.1"/>
    <property type="molecule type" value="Genomic_DNA"/>
</dbReference>
<organism evidence="1 2">
    <name type="scientific">Xanthomonas oryzae pv. oryzae (strain KACC10331 / KXO85)</name>
    <dbReference type="NCBI Taxonomy" id="291331"/>
    <lineage>
        <taxon>Bacteria</taxon>
        <taxon>Pseudomonadati</taxon>
        <taxon>Pseudomonadota</taxon>
        <taxon>Gammaproteobacteria</taxon>
        <taxon>Lysobacterales</taxon>
        <taxon>Lysobacteraceae</taxon>
        <taxon>Xanthomonas</taxon>
    </lineage>
</organism>
<evidence type="ECO:0000313" key="2">
    <source>
        <dbReference type="Proteomes" id="UP000006735"/>
    </source>
</evidence>